<keyword evidence="4" id="KW-0547">Nucleotide-binding</keyword>
<dbReference type="SUPFAM" id="SSF69572">
    <property type="entry name" value="Activating enzymes of the ubiquitin-like proteins"/>
    <property type="match status" value="1"/>
</dbReference>
<evidence type="ECO:0000256" key="10">
    <source>
        <dbReference type="ARBA" id="ARBA00073635"/>
    </source>
</evidence>
<evidence type="ECO:0000256" key="13">
    <source>
        <dbReference type="ARBA" id="ARBA00078531"/>
    </source>
</evidence>
<evidence type="ECO:0000256" key="7">
    <source>
        <dbReference type="ARBA" id="ARBA00055169"/>
    </source>
</evidence>
<evidence type="ECO:0000256" key="4">
    <source>
        <dbReference type="ARBA" id="ARBA00022741"/>
    </source>
</evidence>
<dbReference type="Gene3D" id="3.40.50.720">
    <property type="entry name" value="NAD(P)-binding Rossmann-like Domain"/>
    <property type="match status" value="1"/>
</dbReference>
<dbReference type="GO" id="GO:0005829">
    <property type="term" value="C:cytosol"/>
    <property type="evidence" value="ECO:0007669"/>
    <property type="project" value="TreeGrafter"/>
</dbReference>
<evidence type="ECO:0000256" key="9">
    <source>
        <dbReference type="ARBA" id="ARBA00066884"/>
    </source>
</evidence>
<evidence type="ECO:0000313" key="15">
    <source>
        <dbReference type="EMBL" id="ODS22919.1"/>
    </source>
</evidence>
<evidence type="ECO:0000259" key="14">
    <source>
        <dbReference type="Pfam" id="PF00899"/>
    </source>
</evidence>
<accession>A0A1D2QMW5</accession>
<dbReference type="AlphaFoldDB" id="A0A1D2QMW5"/>
<evidence type="ECO:0000256" key="3">
    <source>
        <dbReference type="ARBA" id="ARBA00022679"/>
    </source>
</evidence>
<dbReference type="NCBIfam" id="NF004281">
    <property type="entry name" value="PRK05690.1"/>
    <property type="match status" value="1"/>
</dbReference>
<sequence>MMNDDELLRYSRHILLPDIDIGGQQALQDSHVLIVGLGGLGSPVAMYLAAAGIGSLTLVDFDKVDLSNLQRQVIHTQGTIGTNKAISAKAAIRVLNQQTQVKAIDDRFELDQWIDLIETVDIVVDCTDNFTTRFALNRACYQQKKPLVSGAAIRFEGQLTVYDARTPTSPCYQCLYSPDTDDDLTCSEAGVISPLVGVIGSLQALEVVKLASGAGSSLVGRLILFDAKGHQWRELQLLKDSHCVICSASK</sequence>
<evidence type="ECO:0000256" key="5">
    <source>
        <dbReference type="ARBA" id="ARBA00022840"/>
    </source>
</evidence>
<feature type="domain" description="THIF-type NAD/FAD binding fold" evidence="14">
    <location>
        <begin position="10"/>
        <end position="243"/>
    </location>
</feature>
<comment type="pathway">
    <text evidence="1">Cofactor biosynthesis; molybdopterin biosynthesis.</text>
</comment>
<evidence type="ECO:0000256" key="6">
    <source>
        <dbReference type="ARBA" id="ARBA00052218"/>
    </source>
</evidence>
<evidence type="ECO:0000256" key="8">
    <source>
        <dbReference type="ARBA" id="ARBA00063809"/>
    </source>
</evidence>
<proteinExistence type="inferred from homology"/>
<comment type="similarity">
    <text evidence="2">Belongs to the HesA/MoeB/ThiF family.</text>
</comment>
<comment type="function">
    <text evidence="7">Catalyzes the adenylation by ATP of the carboxyl group of the C-terminal glycine of sulfur carrier protein MoaD.</text>
</comment>
<evidence type="ECO:0000256" key="12">
    <source>
        <dbReference type="ARBA" id="ARBA00075328"/>
    </source>
</evidence>
<dbReference type="InterPro" id="IPR045886">
    <property type="entry name" value="ThiF/MoeB/HesA"/>
</dbReference>
<dbReference type="EMBL" id="MDLC01000046">
    <property type="protein sequence ID" value="ODS22919.1"/>
    <property type="molecule type" value="Genomic_DNA"/>
</dbReference>
<protein>
    <recommendedName>
        <fullName evidence="10">Molybdopterin-synthase adenylyltransferase</fullName>
        <ecNumber evidence="9">2.7.7.80</ecNumber>
    </recommendedName>
    <alternativeName>
        <fullName evidence="13">MoaD protein adenylase</fullName>
    </alternativeName>
    <alternativeName>
        <fullName evidence="11">Molybdopterin-converting factor subunit 1 adenylase</fullName>
    </alternativeName>
    <alternativeName>
        <fullName evidence="12">Sulfur carrier protein MoaD adenylyltransferase</fullName>
    </alternativeName>
</protein>
<keyword evidence="15" id="KW-0548">Nucleotidyltransferase</keyword>
<comment type="subunit">
    <text evidence="8">Homodimer. Forms a stable heterotetrameric complex of 2 MoeB and 2 MoaD during adenylation of MoaD.</text>
</comment>
<dbReference type="PANTHER" id="PTHR10953">
    <property type="entry name" value="UBIQUITIN-ACTIVATING ENZYME E1"/>
    <property type="match status" value="1"/>
</dbReference>
<comment type="catalytic activity">
    <reaction evidence="6">
        <text>[molybdopterin-synthase sulfur-carrier protein]-C-terminal Gly-Gly + ATP + H(+) = [molybdopterin-synthase sulfur-carrier protein]-C-terminal Gly-Gly-AMP + diphosphate</text>
        <dbReference type="Rhea" id="RHEA:43616"/>
        <dbReference type="Rhea" id="RHEA-COMP:12159"/>
        <dbReference type="Rhea" id="RHEA-COMP:12202"/>
        <dbReference type="ChEBI" id="CHEBI:15378"/>
        <dbReference type="ChEBI" id="CHEBI:30616"/>
        <dbReference type="ChEBI" id="CHEBI:33019"/>
        <dbReference type="ChEBI" id="CHEBI:90618"/>
        <dbReference type="ChEBI" id="CHEBI:90778"/>
        <dbReference type="EC" id="2.7.7.80"/>
    </reaction>
</comment>
<dbReference type="InterPro" id="IPR035985">
    <property type="entry name" value="Ubiquitin-activating_enz"/>
</dbReference>
<comment type="caution">
    <text evidence="15">The sequence shown here is derived from an EMBL/GenBank/DDBJ whole genome shotgun (WGS) entry which is preliminary data.</text>
</comment>
<reference evidence="15 16" key="1">
    <citation type="journal article" date="2016" name="Appl. Environ. Microbiol.">
        <title>Lack of Overt Genome Reduction in the Bryostatin-Producing Bryozoan Symbiont "Candidatus Endobugula sertula".</title>
        <authorList>
            <person name="Miller I.J."/>
            <person name="Vanee N."/>
            <person name="Fong S.S."/>
            <person name="Lim-Fong G.E."/>
            <person name="Kwan J.C."/>
        </authorList>
    </citation>
    <scope>NUCLEOTIDE SEQUENCE [LARGE SCALE GENOMIC DNA]</scope>
    <source>
        <strain evidence="15">AB1-4</strain>
    </source>
</reference>
<dbReference type="STRING" id="62101.AB835_11495"/>
<dbReference type="InterPro" id="IPR000594">
    <property type="entry name" value="ThiF_NAD_FAD-bd"/>
</dbReference>
<evidence type="ECO:0000313" key="16">
    <source>
        <dbReference type="Proteomes" id="UP000242502"/>
    </source>
</evidence>
<dbReference type="FunFam" id="3.40.50.720:FF:000033">
    <property type="entry name" value="Adenylyltransferase and sulfurtransferase MOCS3"/>
    <property type="match status" value="1"/>
</dbReference>
<keyword evidence="3 15" id="KW-0808">Transferase</keyword>
<evidence type="ECO:0000256" key="2">
    <source>
        <dbReference type="ARBA" id="ARBA00009919"/>
    </source>
</evidence>
<dbReference type="CDD" id="cd00757">
    <property type="entry name" value="ThiF_MoeB_HesA_family"/>
    <property type="match status" value="1"/>
</dbReference>
<organism evidence="15 16">
    <name type="scientific">Candidatus Endobugula sertula</name>
    <name type="common">Bugula neritina bacterial symbiont</name>
    <dbReference type="NCBI Taxonomy" id="62101"/>
    <lineage>
        <taxon>Bacteria</taxon>
        <taxon>Pseudomonadati</taxon>
        <taxon>Pseudomonadota</taxon>
        <taxon>Gammaproteobacteria</taxon>
        <taxon>Cellvibrionales</taxon>
        <taxon>Cellvibrionaceae</taxon>
        <taxon>Candidatus Endobugula</taxon>
    </lineage>
</organism>
<dbReference type="Pfam" id="PF00899">
    <property type="entry name" value="ThiF"/>
    <property type="match status" value="1"/>
</dbReference>
<gene>
    <name evidence="15" type="ORF">AB835_11495</name>
</gene>
<name>A0A1D2QMW5_9GAMM</name>
<evidence type="ECO:0000256" key="1">
    <source>
        <dbReference type="ARBA" id="ARBA00005046"/>
    </source>
</evidence>
<dbReference type="GO" id="GO:0061605">
    <property type="term" value="F:molybdopterin-synthase adenylyltransferase activity"/>
    <property type="evidence" value="ECO:0007669"/>
    <property type="project" value="UniProtKB-EC"/>
</dbReference>
<dbReference type="PANTHER" id="PTHR10953:SF102">
    <property type="entry name" value="ADENYLYLTRANSFERASE AND SULFURTRANSFERASE MOCS3"/>
    <property type="match status" value="1"/>
</dbReference>
<dbReference type="GO" id="GO:0008641">
    <property type="term" value="F:ubiquitin-like modifier activating enzyme activity"/>
    <property type="evidence" value="ECO:0007669"/>
    <property type="project" value="InterPro"/>
</dbReference>
<dbReference type="GO" id="GO:0005524">
    <property type="term" value="F:ATP binding"/>
    <property type="evidence" value="ECO:0007669"/>
    <property type="project" value="UniProtKB-KW"/>
</dbReference>
<dbReference type="GO" id="GO:0008146">
    <property type="term" value="F:sulfotransferase activity"/>
    <property type="evidence" value="ECO:0007669"/>
    <property type="project" value="TreeGrafter"/>
</dbReference>
<dbReference type="EC" id="2.7.7.80" evidence="9"/>
<dbReference type="GO" id="GO:0004792">
    <property type="term" value="F:thiosulfate-cyanide sulfurtransferase activity"/>
    <property type="evidence" value="ECO:0007669"/>
    <property type="project" value="TreeGrafter"/>
</dbReference>
<evidence type="ECO:0000256" key="11">
    <source>
        <dbReference type="ARBA" id="ARBA00075110"/>
    </source>
</evidence>
<keyword evidence="5" id="KW-0067">ATP-binding</keyword>
<dbReference type="Proteomes" id="UP000242502">
    <property type="component" value="Unassembled WGS sequence"/>
</dbReference>